<dbReference type="GO" id="GO:0005525">
    <property type="term" value="F:GTP binding"/>
    <property type="evidence" value="ECO:0007669"/>
    <property type="project" value="UniProtKB-KW"/>
</dbReference>
<dbReference type="InParanoid" id="G3PK64"/>
<dbReference type="FunFam" id="3.40.50.300:FF:001129">
    <property type="entry name" value="ras-related protein Rab-44 isoform X2"/>
    <property type="match status" value="1"/>
</dbReference>
<organism evidence="6 7">
    <name type="scientific">Gasterosteus aculeatus aculeatus</name>
    <name type="common">three-spined stickleback</name>
    <dbReference type="NCBI Taxonomy" id="481459"/>
    <lineage>
        <taxon>Eukaryota</taxon>
        <taxon>Metazoa</taxon>
        <taxon>Chordata</taxon>
        <taxon>Craniata</taxon>
        <taxon>Vertebrata</taxon>
        <taxon>Euteleostomi</taxon>
        <taxon>Actinopterygii</taxon>
        <taxon>Neopterygii</taxon>
        <taxon>Teleostei</taxon>
        <taxon>Neoteleostei</taxon>
        <taxon>Acanthomorphata</taxon>
        <taxon>Eupercaria</taxon>
        <taxon>Perciformes</taxon>
        <taxon>Cottioidei</taxon>
        <taxon>Gasterosteales</taxon>
        <taxon>Gasterosteidae</taxon>
        <taxon>Gasterosteus</taxon>
    </lineage>
</organism>
<dbReference type="CDD" id="cd00154">
    <property type="entry name" value="Rab"/>
    <property type="match status" value="1"/>
</dbReference>
<dbReference type="InterPro" id="IPR050227">
    <property type="entry name" value="Rab"/>
</dbReference>
<dbReference type="Proteomes" id="UP000007635">
    <property type="component" value="Chromosome XIX"/>
</dbReference>
<dbReference type="AlphaFoldDB" id="G3PK64"/>
<evidence type="ECO:0000256" key="1">
    <source>
        <dbReference type="ARBA" id="ARBA00022741"/>
    </source>
</evidence>
<feature type="region of interest" description="Disordered" evidence="5">
    <location>
        <begin position="178"/>
        <end position="215"/>
    </location>
</feature>
<evidence type="ECO:0000256" key="4">
    <source>
        <dbReference type="SAM" id="Coils"/>
    </source>
</evidence>
<keyword evidence="7" id="KW-1185">Reference proteome</keyword>
<dbReference type="NCBIfam" id="TIGR00231">
    <property type="entry name" value="small_GTP"/>
    <property type="match status" value="1"/>
</dbReference>
<protein>
    <recommendedName>
        <fullName evidence="8">EF-hand domain-containing protein</fullName>
    </recommendedName>
</protein>
<dbReference type="InterPro" id="IPR001806">
    <property type="entry name" value="Small_GTPase"/>
</dbReference>
<keyword evidence="4" id="KW-0175">Coiled coil</keyword>
<dbReference type="Pfam" id="PF00071">
    <property type="entry name" value="Ras"/>
    <property type="match status" value="1"/>
</dbReference>
<reference evidence="6 7" key="1">
    <citation type="journal article" date="2021" name="G3 (Bethesda)">
        <title>Improved contiguity of the threespine stickleback genome using long-read sequencing.</title>
        <authorList>
            <person name="Nath S."/>
            <person name="Shaw D.E."/>
            <person name="White M.A."/>
        </authorList>
    </citation>
    <scope>NUCLEOTIDE SEQUENCE [LARGE SCALE GENOMIC DNA]</scope>
    <source>
        <strain evidence="6 7">Lake Benthic</strain>
    </source>
</reference>
<evidence type="ECO:0000256" key="5">
    <source>
        <dbReference type="SAM" id="MobiDB-lite"/>
    </source>
</evidence>
<dbReference type="GeneTree" id="ENSGT00440000033504"/>
<feature type="coiled-coil region" evidence="4">
    <location>
        <begin position="29"/>
        <end position="56"/>
    </location>
</feature>
<dbReference type="GO" id="GO:0003924">
    <property type="term" value="F:GTPase activity"/>
    <property type="evidence" value="ECO:0007669"/>
    <property type="project" value="InterPro"/>
</dbReference>
<dbReference type="PROSITE" id="PS51417">
    <property type="entry name" value="ARF"/>
    <property type="match status" value="1"/>
</dbReference>
<keyword evidence="3" id="KW-0449">Lipoprotein</keyword>
<dbReference type="OMA" id="QVTVQVW"/>
<dbReference type="Ensembl" id="ENSGACT00000018029.2">
    <property type="protein sequence ID" value="ENSGACP00000017994.2"/>
    <property type="gene ID" value="ENSGACG00000013611.2"/>
</dbReference>
<reference evidence="6" key="2">
    <citation type="submission" date="2025-08" db="UniProtKB">
        <authorList>
            <consortium name="Ensembl"/>
        </authorList>
    </citation>
    <scope>IDENTIFICATION</scope>
</reference>
<feature type="compositionally biased region" description="Polar residues" evidence="5">
    <location>
        <begin position="178"/>
        <end position="194"/>
    </location>
</feature>
<dbReference type="SMART" id="SM00173">
    <property type="entry name" value="RAS"/>
    <property type="match status" value="1"/>
</dbReference>
<evidence type="ECO:0000313" key="6">
    <source>
        <dbReference type="Ensembl" id="ENSGACP00000017994.2"/>
    </source>
</evidence>
<dbReference type="PROSITE" id="PS51420">
    <property type="entry name" value="RHO"/>
    <property type="match status" value="1"/>
</dbReference>
<dbReference type="eggNOG" id="KOG0078">
    <property type="taxonomic scope" value="Eukaryota"/>
</dbReference>
<keyword evidence="2" id="KW-0342">GTP-binding</keyword>
<dbReference type="SMART" id="SM00176">
    <property type="entry name" value="RAN"/>
    <property type="match status" value="1"/>
</dbReference>
<accession>G3PK64</accession>
<dbReference type="PROSITE" id="PS51419">
    <property type="entry name" value="RAB"/>
    <property type="match status" value="1"/>
</dbReference>
<reference evidence="6" key="3">
    <citation type="submission" date="2025-09" db="UniProtKB">
        <authorList>
            <consortium name="Ensembl"/>
        </authorList>
    </citation>
    <scope>IDENTIFICATION</scope>
</reference>
<dbReference type="SMART" id="SM00177">
    <property type="entry name" value="ARF"/>
    <property type="match status" value="1"/>
</dbReference>
<sequence>MVAQEQLNLLQEQSTQLHEDKEIEIYRLTEGLQRERASLLKQLDLLREMNKHLRDEKDICFQNPSNSKKNPSLKHGRSSINALKHTRSSVFRSEDDEELTVGSVRHNLTNGSCLASCTANTGGHLQRIISIEEDHLPYLLQNDCQPQTPLRECREEDGASDTEEEHIDLVMSDIYTSAQQQEPVEKSPTPSSPRGQPVGKETSMNEESGPSPPDRLFKIVLVGNSSVGKTSFLRRFCDDCFHPGTSATVGIDYSVKTLAVDNSQVALQLWDTAGQERYRSITKQFFRKADGVVVIYDITDVQSFTAVRQWLTSVKEGAGEDIPIMLLGNKTDKDAGRQVQKGLGERLAKDCQMTFYECSACSGQNVMESMIHLARILKEQEDIEKEKTVQLVGDPSDKKRSCC</sequence>
<dbReference type="Bgee" id="ENSGACG00000013611">
    <property type="expression patterns" value="Expressed in testis and 5 other cell types or tissues"/>
</dbReference>
<dbReference type="PROSITE" id="PS51421">
    <property type="entry name" value="RAS"/>
    <property type="match status" value="1"/>
</dbReference>
<dbReference type="PRINTS" id="PR00449">
    <property type="entry name" value="RASTRNSFRMNG"/>
</dbReference>
<keyword evidence="1" id="KW-0547">Nucleotide-binding</keyword>
<dbReference type="InterPro" id="IPR027417">
    <property type="entry name" value="P-loop_NTPase"/>
</dbReference>
<name>G3PK64_GASAC</name>
<evidence type="ECO:0000256" key="3">
    <source>
        <dbReference type="ARBA" id="ARBA00023288"/>
    </source>
</evidence>
<dbReference type="SUPFAM" id="SSF52540">
    <property type="entry name" value="P-loop containing nucleoside triphosphate hydrolases"/>
    <property type="match status" value="1"/>
</dbReference>
<evidence type="ECO:0000313" key="7">
    <source>
        <dbReference type="Proteomes" id="UP000007635"/>
    </source>
</evidence>
<dbReference type="SMART" id="SM00175">
    <property type="entry name" value="RAB"/>
    <property type="match status" value="1"/>
</dbReference>
<dbReference type="PANTHER" id="PTHR47977">
    <property type="entry name" value="RAS-RELATED PROTEIN RAB"/>
    <property type="match status" value="1"/>
</dbReference>
<dbReference type="Gene3D" id="3.40.50.300">
    <property type="entry name" value="P-loop containing nucleotide triphosphate hydrolases"/>
    <property type="match status" value="1"/>
</dbReference>
<dbReference type="InterPro" id="IPR005225">
    <property type="entry name" value="Small_GTP-bd"/>
</dbReference>
<evidence type="ECO:0000256" key="2">
    <source>
        <dbReference type="ARBA" id="ARBA00023134"/>
    </source>
</evidence>
<evidence type="ECO:0008006" key="8">
    <source>
        <dbReference type="Google" id="ProtNLM"/>
    </source>
</evidence>
<dbReference type="SMART" id="SM00174">
    <property type="entry name" value="RHO"/>
    <property type="match status" value="1"/>
</dbReference>
<proteinExistence type="predicted"/>
<dbReference type="STRING" id="69293.ENSGACP00000017994"/>